<sequence length="130" mass="14400">MKLNIYKTAAAACLAVSLGFSSVLGAELLLGVIEAPEEGYKAVDYCRRGKIGLPMKELKKNETAVQDLRTTFEGLLLTSPQTCADFYVNFKTMAGFYILLDYTEKKDEHTPIDFFDLMQEALDTGLPVFG</sequence>
<protein>
    <recommendedName>
        <fullName evidence="3">SAG family member</fullName>
    </recommendedName>
</protein>
<keyword evidence="2" id="KW-1185">Reference proteome</keyword>
<evidence type="ECO:0000313" key="1">
    <source>
        <dbReference type="EMBL" id="CDI77469.1"/>
    </source>
</evidence>
<evidence type="ECO:0000313" key="2">
    <source>
        <dbReference type="Proteomes" id="UP000018050"/>
    </source>
</evidence>
<dbReference type="AlphaFoldDB" id="U6GFV5"/>
<organism evidence="1 2">
    <name type="scientific">Eimeria acervulina</name>
    <name type="common">Coccidian parasite</name>
    <dbReference type="NCBI Taxonomy" id="5801"/>
    <lineage>
        <taxon>Eukaryota</taxon>
        <taxon>Sar</taxon>
        <taxon>Alveolata</taxon>
        <taxon>Apicomplexa</taxon>
        <taxon>Conoidasida</taxon>
        <taxon>Coccidia</taxon>
        <taxon>Eucoccidiorida</taxon>
        <taxon>Eimeriorina</taxon>
        <taxon>Eimeriidae</taxon>
        <taxon>Eimeria</taxon>
    </lineage>
</organism>
<dbReference type="Proteomes" id="UP000018050">
    <property type="component" value="Unassembled WGS sequence"/>
</dbReference>
<reference evidence="1" key="2">
    <citation type="submission" date="2013-10" db="EMBL/GenBank/DDBJ databases">
        <authorList>
            <person name="Aslett M."/>
        </authorList>
    </citation>
    <scope>NUCLEOTIDE SEQUENCE</scope>
    <source>
        <strain evidence="1">Houghton</strain>
    </source>
</reference>
<name>U6GFV5_EIMAC</name>
<dbReference type="VEuPathDB" id="ToxoDB:EAH_00064490"/>
<proteinExistence type="predicted"/>
<gene>
    <name evidence="1" type="ORF">EAH_00064490</name>
</gene>
<reference evidence="1" key="1">
    <citation type="submission" date="2013-10" db="EMBL/GenBank/DDBJ databases">
        <title>Genomic analysis of the causative agents of coccidiosis in chickens.</title>
        <authorList>
            <person name="Reid A.J."/>
            <person name="Blake D."/>
            <person name="Billington K."/>
            <person name="Browne H."/>
            <person name="Dunn M."/>
            <person name="Hung S."/>
            <person name="Kawahara F."/>
            <person name="Miranda-Saavedra D."/>
            <person name="Mourier T."/>
            <person name="Nagra H."/>
            <person name="Otto T.D."/>
            <person name="Rawlings N."/>
            <person name="Sanchez A."/>
            <person name="Sanders M."/>
            <person name="Subramaniam C."/>
            <person name="Tay Y."/>
            <person name="Dear P."/>
            <person name="Doerig C."/>
            <person name="Gruber A."/>
            <person name="Parkinson J."/>
            <person name="Shirley M."/>
            <person name="Wan K.L."/>
            <person name="Berriman M."/>
            <person name="Tomley F."/>
            <person name="Pain A."/>
        </authorList>
    </citation>
    <scope>NUCLEOTIDE SEQUENCE</scope>
    <source>
        <strain evidence="1">Houghton</strain>
    </source>
</reference>
<dbReference type="EMBL" id="HG670678">
    <property type="protein sequence ID" value="CDI77469.1"/>
    <property type="molecule type" value="Genomic_DNA"/>
</dbReference>
<evidence type="ECO:0008006" key="3">
    <source>
        <dbReference type="Google" id="ProtNLM"/>
    </source>
</evidence>
<accession>U6GFV5</accession>
<dbReference type="RefSeq" id="XP_013252176.1">
    <property type="nucleotide sequence ID" value="XM_013396722.1"/>
</dbReference>
<dbReference type="GeneID" id="25274519"/>